<organism evidence="7 8">
    <name type="scientific">Leersia perrieri</name>
    <dbReference type="NCBI Taxonomy" id="77586"/>
    <lineage>
        <taxon>Eukaryota</taxon>
        <taxon>Viridiplantae</taxon>
        <taxon>Streptophyta</taxon>
        <taxon>Embryophyta</taxon>
        <taxon>Tracheophyta</taxon>
        <taxon>Spermatophyta</taxon>
        <taxon>Magnoliopsida</taxon>
        <taxon>Liliopsida</taxon>
        <taxon>Poales</taxon>
        <taxon>Poaceae</taxon>
        <taxon>BOP clade</taxon>
        <taxon>Oryzoideae</taxon>
        <taxon>Oryzeae</taxon>
        <taxon>Oryzinae</taxon>
        <taxon>Leersia</taxon>
    </lineage>
</organism>
<dbReference type="PROSITE" id="PS00388">
    <property type="entry name" value="PROTEASOME_ALPHA_1"/>
    <property type="match status" value="1"/>
</dbReference>
<evidence type="ECO:0000256" key="5">
    <source>
        <dbReference type="RuleBase" id="RU000551"/>
    </source>
</evidence>
<dbReference type="InterPro" id="IPR001353">
    <property type="entry name" value="Proteasome_sua/b"/>
</dbReference>
<accession>A0A0D9X1F4</accession>
<dbReference type="GO" id="GO:0019773">
    <property type="term" value="C:proteasome core complex, alpha-subunit complex"/>
    <property type="evidence" value="ECO:0007669"/>
    <property type="project" value="UniProtKB-UniRule"/>
</dbReference>
<evidence type="ECO:0000256" key="2">
    <source>
        <dbReference type="ARBA" id="ARBA00022942"/>
    </source>
</evidence>
<comment type="subunit">
    <text evidence="3">The 26S proteasome consists of a 20S proteasome core and two 19S regulatory subunits. The 20S proteasome core is composed of 28 subunits that are arranged in four stacked rings, resulting in a barrel-shaped structure. The two end rings are each formed by seven alpha subunits, and the two central rings are each formed by seven beta subunits. The catalytic chamber with the active sites is on the inside of the barrel.</text>
</comment>
<comment type="similarity">
    <text evidence="4 5">Belongs to the peptidase T1A family.</text>
</comment>
<protein>
    <recommendedName>
        <fullName evidence="5">Proteasome subunit alpha type</fullName>
    </recommendedName>
</protein>
<dbReference type="InterPro" id="IPR023332">
    <property type="entry name" value="Proteasome_alpha-type"/>
</dbReference>
<dbReference type="InterPro" id="IPR000426">
    <property type="entry name" value="Proteasome_asu_N"/>
</dbReference>
<dbReference type="GO" id="GO:0006511">
    <property type="term" value="P:ubiquitin-dependent protein catabolic process"/>
    <property type="evidence" value="ECO:0007669"/>
    <property type="project" value="InterPro"/>
</dbReference>
<reference evidence="7 8" key="1">
    <citation type="submission" date="2012-08" db="EMBL/GenBank/DDBJ databases">
        <title>Oryza genome evolution.</title>
        <authorList>
            <person name="Wing R.A."/>
        </authorList>
    </citation>
    <scope>NUCLEOTIDE SEQUENCE</scope>
</reference>
<evidence type="ECO:0000259" key="6">
    <source>
        <dbReference type="PROSITE" id="PS00388"/>
    </source>
</evidence>
<evidence type="ECO:0000256" key="1">
    <source>
        <dbReference type="ARBA" id="ARBA00002000"/>
    </source>
</evidence>
<dbReference type="Proteomes" id="UP000032180">
    <property type="component" value="Chromosome 7"/>
</dbReference>
<keyword evidence="5" id="KW-0539">Nucleus</keyword>
<proteinExistence type="inferred from homology"/>
<dbReference type="Pfam" id="PF00227">
    <property type="entry name" value="Proteasome"/>
    <property type="match status" value="1"/>
</dbReference>
<dbReference type="GO" id="GO:0005737">
    <property type="term" value="C:cytoplasm"/>
    <property type="evidence" value="ECO:0007669"/>
    <property type="project" value="UniProtKB-SubCell"/>
</dbReference>
<comment type="subunit">
    <text evidence="5">The 20S proteasome core is composed of 28 subunits that are arranged in four stacked rings, resulting in a barrel-shaped structure. The two end rings are each formed by seven alpha subunits, and the two central rings are each formed by seven beta subunits.</text>
</comment>
<reference evidence="7" key="3">
    <citation type="submission" date="2015-04" db="UniProtKB">
        <authorList>
            <consortium name="EnsemblPlants"/>
        </authorList>
    </citation>
    <scope>IDENTIFICATION</scope>
</reference>
<dbReference type="Gene3D" id="3.60.20.10">
    <property type="entry name" value="Glutamine Phosphoribosylpyrophosphate, subunit 1, domain 1"/>
    <property type="match status" value="1"/>
</dbReference>
<dbReference type="Gramene" id="LPERR07G19120.1">
    <property type="protein sequence ID" value="LPERR07G19120.1"/>
    <property type="gene ID" value="LPERR07G19120"/>
</dbReference>
<evidence type="ECO:0000313" key="7">
    <source>
        <dbReference type="EnsemblPlants" id="LPERR07G19120.1"/>
    </source>
</evidence>
<dbReference type="Pfam" id="PF10584">
    <property type="entry name" value="Proteasome_A_N"/>
    <property type="match status" value="1"/>
</dbReference>
<dbReference type="HOGENOM" id="CLU_035750_9_0_1"/>
<dbReference type="SUPFAM" id="SSF56235">
    <property type="entry name" value="N-terminal nucleophile aminohydrolases (Ntn hydrolases)"/>
    <property type="match status" value="1"/>
</dbReference>
<dbReference type="GO" id="GO:0005634">
    <property type="term" value="C:nucleus"/>
    <property type="evidence" value="ECO:0007669"/>
    <property type="project" value="UniProtKB-SubCell"/>
</dbReference>
<dbReference type="SMART" id="SM00948">
    <property type="entry name" value="Proteasome_A_N"/>
    <property type="match status" value="1"/>
</dbReference>
<keyword evidence="2 4" id="KW-0647">Proteasome</keyword>
<dbReference type="eggNOG" id="KOG0182">
    <property type="taxonomic scope" value="Eukaryota"/>
</dbReference>
<evidence type="ECO:0000256" key="3">
    <source>
        <dbReference type="ARBA" id="ARBA00026071"/>
    </source>
</evidence>
<evidence type="ECO:0000313" key="8">
    <source>
        <dbReference type="Proteomes" id="UP000032180"/>
    </source>
</evidence>
<dbReference type="EnsemblPlants" id="LPERR07G19120.1">
    <property type="protein sequence ID" value="LPERR07G19120.1"/>
    <property type="gene ID" value="LPERR07G19120"/>
</dbReference>
<dbReference type="InterPro" id="IPR029055">
    <property type="entry name" value="Ntn_hydrolases_N"/>
</dbReference>
<dbReference type="InterPro" id="IPR050115">
    <property type="entry name" value="Proteasome_alpha"/>
</dbReference>
<keyword evidence="5" id="KW-0963">Cytoplasm</keyword>
<dbReference type="STRING" id="77586.A0A0D9X1F4"/>
<feature type="domain" description="Proteasome alpha-type subunits" evidence="6">
    <location>
        <begin position="27"/>
        <end position="49"/>
    </location>
</feature>
<comment type="function">
    <text evidence="1">The proteasome is a multicatalytic proteinase complex which is characterized by its ability to cleave peptides with Arg, Phe, Tyr, Leu, and Glu adjacent to the leaving group at neutral or slightly basic pH. The proteasome has an ATP-dependent proteolytic activity.</text>
</comment>
<reference evidence="8" key="2">
    <citation type="submission" date="2013-12" db="EMBL/GenBank/DDBJ databases">
        <authorList>
            <person name="Yu Y."/>
            <person name="Lee S."/>
            <person name="de Baynast K."/>
            <person name="Wissotski M."/>
            <person name="Liu L."/>
            <person name="Talag J."/>
            <person name="Goicoechea J."/>
            <person name="Angelova A."/>
            <person name="Jetty R."/>
            <person name="Kudrna D."/>
            <person name="Golser W."/>
            <person name="Rivera L."/>
            <person name="Zhang J."/>
            <person name="Wing R."/>
        </authorList>
    </citation>
    <scope>NUCLEOTIDE SEQUENCE</scope>
</reference>
<evidence type="ECO:0000256" key="4">
    <source>
        <dbReference type="PROSITE-ProRule" id="PRU00808"/>
    </source>
</evidence>
<name>A0A0D9X1F4_9ORYZ</name>
<dbReference type="PANTHER" id="PTHR11599">
    <property type="entry name" value="PROTEASOME SUBUNIT ALPHA/BETA"/>
    <property type="match status" value="1"/>
</dbReference>
<comment type="subcellular location">
    <subcellularLocation>
        <location evidence="5">Cytoplasm</location>
    </subcellularLocation>
    <subcellularLocation>
        <location evidence="5">Nucleus</location>
    </subcellularLocation>
</comment>
<keyword evidence="8" id="KW-1185">Reference proteome</keyword>
<dbReference type="PROSITE" id="PS51475">
    <property type="entry name" value="PROTEASOME_ALPHA_2"/>
    <property type="match status" value="1"/>
</dbReference>
<sequence length="239" mass="25916">MSAEEEVSVSGSGGRGRAAAAAPVPAYERTITLFSPEGRLCQLDYAFNAVKTTGFTSVGVRGGDCVVVVTPVKEDPLMDDTTISNPFVITKRIGLLATGMPADGRAIAQEARNAAAEFRYKWGYEMSPRMLAQWIADRAQIHTQHAHIRPYGVVSMIFGIDEEDETPQLFTCDPAGQFFGHKAVSVGPKDKEVINFLEERMKCNPSLSIDSALQIGIVCKSSPNVRLEGPARFYITAEG</sequence>
<dbReference type="AlphaFoldDB" id="A0A0D9X1F4"/>